<dbReference type="PRINTS" id="PR00169">
    <property type="entry name" value="KCHANNEL"/>
</dbReference>
<evidence type="ECO:0000313" key="10">
    <source>
        <dbReference type="EMBL" id="MBP2622020.1"/>
    </source>
</evidence>
<dbReference type="Proteomes" id="UP001519349">
    <property type="component" value="Unassembled WGS sequence"/>
</dbReference>
<dbReference type="InterPro" id="IPR028325">
    <property type="entry name" value="VG_K_chnl"/>
</dbReference>
<evidence type="ECO:0000256" key="7">
    <source>
        <dbReference type="ARBA" id="ARBA00023303"/>
    </source>
</evidence>
<evidence type="ECO:0000313" key="11">
    <source>
        <dbReference type="Proteomes" id="UP001519349"/>
    </source>
</evidence>
<keyword evidence="7" id="KW-0407">Ion channel</keyword>
<dbReference type="Gene3D" id="1.20.120.350">
    <property type="entry name" value="Voltage-gated potassium channels. Chain C"/>
    <property type="match status" value="1"/>
</dbReference>
<dbReference type="EMBL" id="QFAY01000031">
    <property type="protein sequence ID" value="MBP2622020.1"/>
    <property type="molecule type" value="Genomic_DNA"/>
</dbReference>
<proteinExistence type="predicted"/>
<dbReference type="Gene3D" id="1.10.287.70">
    <property type="match status" value="1"/>
</dbReference>
<feature type="transmembrane region" description="Helical" evidence="8">
    <location>
        <begin position="12"/>
        <end position="34"/>
    </location>
</feature>
<evidence type="ECO:0000256" key="3">
    <source>
        <dbReference type="ARBA" id="ARBA00022692"/>
    </source>
</evidence>
<evidence type="ECO:0000256" key="4">
    <source>
        <dbReference type="ARBA" id="ARBA00022989"/>
    </source>
</evidence>
<dbReference type="Pfam" id="PF07885">
    <property type="entry name" value="Ion_trans_2"/>
    <property type="match status" value="1"/>
</dbReference>
<reference evidence="10 11" key="1">
    <citation type="submission" date="2018-05" db="EMBL/GenBank/DDBJ databases">
        <title>Draft genome sequence of Streptococcus panodentis CCUG 70867T.</title>
        <authorList>
            <person name="Salva-Serra F."/>
            <person name="Mendez V."/>
            <person name="Jaen-Luchoro D."/>
            <person name="Gonzales-Siles L."/>
            <person name="Karlsson R."/>
            <person name="Engstrom-Jakobsson H."/>
            <person name="Busquets A."/>
            <person name="Gomila M."/>
            <person name="Pineiro-Iglesias B."/>
            <person name="Bennasar-Figueras A."/>
            <person name="Seeger M."/>
            <person name="Moore E."/>
        </authorList>
    </citation>
    <scope>NUCLEOTIDE SEQUENCE [LARGE SCALE GENOMIC DNA]</scope>
    <source>
        <strain evidence="10 11">CCUG 70867</strain>
    </source>
</reference>
<dbReference type="InterPro" id="IPR027359">
    <property type="entry name" value="Volt_channel_dom_sf"/>
</dbReference>
<sequence length="246" mass="27899">MDKKRELLFNYEWGITVLALLSISLVILDFIGLLDIYAVPYVWIDEGITLIFAVDYTVGIYKAKRKWVYFKKHFFDLLAIIPFNLLFAFFRLGRIVRLVKLTKIFRLIGLSSKLRKVVKKFTGKNGIMRFLSINAGIIIISSAIVAYVEHHAFIDAVWWSVATVTTVGYGDIVPKTLIGKAVAVVLMFSGIGTLGLLTTSLTNFFISRENNTGNKLAKIETELAQQRVILEEIRSLLKRQSDDDQT</sequence>
<protein>
    <submittedName>
        <fullName evidence="10">Potassium/ion channel protein</fullName>
    </submittedName>
</protein>
<feature type="transmembrane region" description="Helical" evidence="8">
    <location>
        <begin position="181"/>
        <end position="206"/>
    </location>
</feature>
<evidence type="ECO:0000259" key="9">
    <source>
        <dbReference type="Pfam" id="PF07885"/>
    </source>
</evidence>
<keyword evidence="4 8" id="KW-1133">Transmembrane helix</keyword>
<dbReference type="SUPFAM" id="SSF81324">
    <property type="entry name" value="Voltage-gated potassium channels"/>
    <property type="match status" value="1"/>
</dbReference>
<feature type="transmembrane region" description="Helical" evidence="8">
    <location>
        <begin position="40"/>
        <end position="61"/>
    </location>
</feature>
<feature type="domain" description="Potassium channel" evidence="9">
    <location>
        <begin position="138"/>
        <end position="205"/>
    </location>
</feature>
<comment type="caution">
    <text evidence="10">The sequence shown here is derived from an EMBL/GenBank/DDBJ whole genome shotgun (WGS) entry which is preliminary data.</text>
</comment>
<evidence type="ECO:0000256" key="2">
    <source>
        <dbReference type="ARBA" id="ARBA00022448"/>
    </source>
</evidence>
<accession>A0ABS5AZN9</accession>
<evidence type="ECO:0000256" key="6">
    <source>
        <dbReference type="ARBA" id="ARBA00023136"/>
    </source>
</evidence>
<comment type="subcellular location">
    <subcellularLocation>
        <location evidence="1">Membrane</location>
        <topology evidence="1">Multi-pass membrane protein</topology>
    </subcellularLocation>
</comment>
<keyword evidence="6 8" id="KW-0472">Membrane</keyword>
<evidence type="ECO:0000256" key="5">
    <source>
        <dbReference type="ARBA" id="ARBA00023065"/>
    </source>
</evidence>
<dbReference type="PANTHER" id="PTHR11537:SF254">
    <property type="entry name" value="POTASSIUM VOLTAGE-GATED CHANNEL PROTEIN SHAB"/>
    <property type="match status" value="1"/>
</dbReference>
<dbReference type="InterPro" id="IPR013099">
    <property type="entry name" value="K_chnl_dom"/>
</dbReference>
<feature type="transmembrane region" description="Helical" evidence="8">
    <location>
        <begin position="126"/>
        <end position="148"/>
    </location>
</feature>
<evidence type="ECO:0000256" key="1">
    <source>
        <dbReference type="ARBA" id="ARBA00004141"/>
    </source>
</evidence>
<name>A0ABS5AZN9_9STRE</name>
<keyword evidence="11" id="KW-1185">Reference proteome</keyword>
<keyword evidence="3 8" id="KW-0812">Transmembrane</keyword>
<evidence type="ECO:0000256" key="8">
    <source>
        <dbReference type="SAM" id="Phobius"/>
    </source>
</evidence>
<keyword evidence="5" id="KW-0406">Ion transport</keyword>
<organism evidence="10 11">
    <name type="scientific">Streptococcus panodentis</name>
    <dbReference type="NCBI Taxonomy" id="1581472"/>
    <lineage>
        <taxon>Bacteria</taxon>
        <taxon>Bacillati</taxon>
        <taxon>Bacillota</taxon>
        <taxon>Bacilli</taxon>
        <taxon>Lactobacillales</taxon>
        <taxon>Streptococcaceae</taxon>
        <taxon>Streptococcus</taxon>
    </lineage>
</organism>
<dbReference type="PANTHER" id="PTHR11537">
    <property type="entry name" value="VOLTAGE-GATED POTASSIUM CHANNEL"/>
    <property type="match status" value="1"/>
</dbReference>
<gene>
    <name evidence="10" type="ORF">DHL47_11980</name>
</gene>
<keyword evidence="2" id="KW-0813">Transport</keyword>
<dbReference type="RefSeq" id="WP_209552009.1">
    <property type="nucleotide sequence ID" value="NZ_QFAY01000031.1"/>
</dbReference>
<feature type="transmembrane region" description="Helical" evidence="8">
    <location>
        <begin position="73"/>
        <end position="92"/>
    </location>
</feature>